<dbReference type="InterPro" id="IPR036390">
    <property type="entry name" value="WH_DNA-bd_sf"/>
</dbReference>
<dbReference type="SUPFAM" id="SSF53067">
    <property type="entry name" value="Actin-like ATPase domain"/>
    <property type="match status" value="1"/>
</dbReference>
<dbReference type="Proteomes" id="UP000588586">
    <property type="component" value="Unassembled WGS sequence"/>
</dbReference>
<sequence length="394" mass="41259">MATVDRARPLSHAELDVTRLLLMHGPSSRAALGERLGFSPASMTRLTRALLDLGIVLENGNGEERQPAPGAGAGRPAKVLSINPAARTVLGCKLTGDTAYAVVCDLAGTVLASAKAPLPQANTDGEVPVGKVVSVVARLARKLARDRTLDAVGISLGGIVRPDGVVQEGSFLGWRDVDLTRLLRERLDVPVITTNDVTALVREQLWLGAGRGRSTFGIVTVGAGIGIGVVREGVVVERLVDNGQLLTHSPVDGRGPRCGIGHRGCVSSYLDQWEIEARATESFGRPMSFDDVVAAAADGDRRAARLLDAAARALGHLVATLAGALQTDRILLAGEGVEPVAGRPAMRETIADRMQSGPGNTATYELDVTVEPLTFEDWARGAAVTASQFALAGR</sequence>
<dbReference type="SUPFAM" id="SSF46785">
    <property type="entry name" value="Winged helix' DNA-binding domain"/>
    <property type="match status" value="1"/>
</dbReference>
<reference evidence="2 3" key="1">
    <citation type="submission" date="2020-04" db="EMBL/GenBank/DDBJ databases">
        <title>Knoellia sp. isolate from air conditioner.</title>
        <authorList>
            <person name="Chea S."/>
            <person name="Kim D.-U."/>
        </authorList>
    </citation>
    <scope>NUCLEOTIDE SEQUENCE [LARGE SCALE GENOMIC DNA]</scope>
    <source>
        <strain evidence="2 3">DB2414S</strain>
    </source>
</reference>
<gene>
    <name evidence="2" type="ORF">HJG52_11990</name>
</gene>
<keyword evidence="3" id="KW-1185">Reference proteome</keyword>
<dbReference type="InterPro" id="IPR000600">
    <property type="entry name" value="ROK"/>
</dbReference>
<proteinExistence type="inferred from homology"/>
<dbReference type="InterPro" id="IPR036388">
    <property type="entry name" value="WH-like_DNA-bd_sf"/>
</dbReference>
<dbReference type="AlphaFoldDB" id="A0A849HFK8"/>
<dbReference type="PANTHER" id="PTHR18964:SF149">
    <property type="entry name" value="BIFUNCTIONAL UDP-N-ACETYLGLUCOSAMINE 2-EPIMERASE_N-ACETYLMANNOSAMINE KINASE"/>
    <property type="match status" value="1"/>
</dbReference>
<organism evidence="2 3">
    <name type="scientific">Knoellia koreensis</name>
    <dbReference type="NCBI Taxonomy" id="2730921"/>
    <lineage>
        <taxon>Bacteria</taxon>
        <taxon>Bacillati</taxon>
        <taxon>Actinomycetota</taxon>
        <taxon>Actinomycetes</taxon>
        <taxon>Micrococcales</taxon>
        <taxon>Intrasporangiaceae</taxon>
        <taxon>Knoellia</taxon>
    </lineage>
</organism>
<dbReference type="RefSeq" id="WP_171243787.1">
    <property type="nucleotide sequence ID" value="NZ_JABEPQ010000002.1"/>
</dbReference>
<evidence type="ECO:0000256" key="1">
    <source>
        <dbReference type="ARBA" id="ARBA00006479"/>
    </source>
</evidence>
<evidence type="ECO:0000313" key="3">
    <source>
        <dbReference type="Proteomes" id="UP000588586"/>
    </source>
</evidence>
<dbReference type="Pfam" id="PF00480">
    <property type="entry name" value="ROK"/>
    <property type="match status" value="1"/>
</dbReference>
<dbReference type="EMBL" id="JABEPQ010000002">
    <property type="protein sequence ID" value="NNM46725.1"/>
    <property type="molecule type" value="Genomic_DNA"/>
</dbReference>
<comment type="similarity">
    <text evidence="1">Belongs to the ROK (NagC/XylR) family.</text>
</comment>
<comment type="caution">
    <text evidence="2">The sequence shown here is derived from an EMBL/GenBank/DDBJ whole genome shotgun (WGS) entry which is preliminary data.</text>
</comment>
<protein>
    <submittedName>
        <fullName evidence="2">ROK family transcriptional regulator</fullName>
    </submittedName>
</protein>
<dbReference type="Gene3D" id="3.30.420.40">
    <property type="match status" value="2"/>
</dbReference>
<name>A0A849HFK8_9MICO</name>
<dbReference type="PANTHER" id="PTHR18964">
    <property type="entry name" value="ROK (REPRESSOR, ORF, KINASE) FAMILY"/>
    <property type="match status" value="1"/>
</dbReference>
<dbReference type="Gene3D" id="1.10.10.10">
    <property type="entry name" value="Winged helix-like DNA-binding domain superfamily/Winged helix DNA-binding domain"/>
    <property type="match status" value="1"/>
</dbReference>
<accession>A0A849HFK8</accession>
<evidence type="ECO:0000313" key="2">
    <source>
        <dbReference type="EMBL" id="NNM46725.1"/>
    </source>
</evidence>
<dbReference type="InterPro" id="IPR043129">
    <property type="entry name" value="ATPase_NBD"/>
</dbReference>